<accession>A0A512JMC2</accession>
<evidence type="ECO:0000259" key="1">
    <source>
        <dbReference type="Pfam" id="PF03374"/>
    </source>
</evidence>
<keyword evidence="3" id="KW-1185">Reference proteome</keyword>
<sequence length="241" mass="26749">MTNDTTPVRFGAMPLTMSSLEIAERTGKRHDHVMRDVRNMLVELYGEGGLPNFGDTHRNPQNGQDYPIFRLPQRECLILVSGYSVELRARIVDRWQELEAEARDPLRALADPAALRSLLLQNVEKVIALEAENAELKPAAAALDRIAEAHGTFCRSTAAKMLGIPPQTLCRWMRTNGWTFRRPGDKDDLAYQSKIQAGLLEHKVNTGPRPDGTEWTSTQVRVTPKGLTVLAKAFPPAAVAA</sequence>
<comment type="caution">
    <text evidence="2">The sequence shown here is derived from an EMBL/GenBank/DDBJ whole genome shotgun (WGS) entry which is preliminary data.</text>
</comment>
<evidence type="ECO:0000313" key="2">
    <source>
        <dbReference type="EMBL" id="GEP11125.1"/>
    </source>
</evidence>
<dbReference type="InterPro" id="IPR014054">
    <property type="entry name" value="Phage_regulatory_Rha"/>
</dbReference>
<feature type="domain" description="Antirepressor protein C-terminal" evidence="1">
    <location>
        <begin position="130"/>
        <end position="234"/>
    </location>
</feature>
<name>A0A512JMC2_9HYPH</name>
<evidence type="ECO:0000313" key="3">
    <source>
        <dbReference type="Proteomes" id="UP000321750"/>
    </source>
</evidence>
<gene>
    <name evidence="2" type="ORF">MGN01_29700</name>
</gene>
<dbReference type="Pfam" id="PF09669">
    <property type="entry name" value="Phage_pRha"/>
    <property type="match status" value="1"/>
</dbReference>
<dbReference type="Pfam" id="PF03374">
    <property type="entry name" value="ANT"/>
    <property type="match status" value="1"/>
</dbReference>
<protein>
    <recommendedName>
        <fullName evidence="1">Antirepressor protein C-terminal domain-containing protein</fullName>
    </recommendedName>
</protein>
<dbReference type="EMBL" id="BJZV01000015">
    <property type="protein sequence ID" value="GEP11125.1"/>
    <property type="molecule type" value="Genomic_DNA"/>
</dbReference>
<reference evidence="2 3" key="1">
    <citation type="submission" date="2019-07" db="EMBL/GenBank/DDBJ databases">
        <title>Whole genome shotgun sequence of Methylobacterium gnaphalii NBRC 107716.</title>
        <authorList>
            <person name="Hosoyama A."/>
            <person name="Uohara A."/>
            <person name="Ohji S."/>
            <person name="Ichikawa N."/>
        </authorList>
    </citation>
    <scope>NUCLEOTIDE SEQUENCE [LARGE SCALE GENOMIC DNA]</scope>
    <source>
        <strain evidence="2 3">NBRC 107716</strain>
    </source>
</reference>
<dbReference type="Proteomes" id="UP000321750">
    <property type="component" value="Unassembled WGS sequence"/>
</dbReference>
<dbReference type="OrthoDB" id="8410826at2"/>
<organism evidence="2 3">
    <name type="scientific">Methylobacterium gnaphalii</name>
    <dbReference type="NCBI Taxonomy" id="1010610"/>
    <lineage>
        <taxon>Bacteria</taxon>
        <taxon>Pseudomonadati</taxon>
        <taxon>Pseudomonadota</taxon>
        <taxon>Alphaproteobacteria</taxon>
        <taxon>Hyphomicrobiales</taxon>
        <taxon>Methylobacteriaceae</taxon>
        <taxon>Methylobacterium</taxon>
    </lineage>
</organism>
<dbReference type="AlphaFoldDB" id="A0A512JMC2"/>
<dbReference type="GO" id="GO:0003677">
    <property type="term" value="F:DNA binding"/>
    <property type="evidence" value="ECO:0007669"/>
    <property type="project" value="InterPro"/>
</dbReference>
<dbReference type="InterPro" id="IPR005039">
    <property type="entry name" value="Ant_C"/>
</dbReference>
<proteinExistence type="predicted"/>